<gene>
    <name evidence="1" type="ORF">PAI11_07020</name>
</gene>
<sequence>MTPGNESPNIPTLPVDHGWRAAHSTAAAPSVLSLGARKSNVPCEQPVPRTATPTTA</sequence>
<dbReference type="EMBL" id="AGUD01000028">
    <property type="protein sequence ID" value="EHN12383.1"/>
    <property type="molecule type" value="Genomic_DNA"/>
</dbReference>
<comment type="caution">
    <text evidence="1">The sequence shown here is derived from an EMBL/GenBank/DDBJ whole genome shotgun (WGS) entry which is preliminary data.</text>
</comment>
<protein>
    <submittedName>
        <fullName evidence="1">Uncharacterized protein</fullName>
    </submittedName>
</protein>
<dbReference type="Proteomes" id="UP000005143">
    <property type="component" value="Unassembled WGS sequence"/>
</dbReference>
<name>H0E1P0_9ACTN</name>
<evidence type="ECO:0000313" key="2">
    <source>
        <dbReference type="Proteomes" id="UP000005143"/>
    </source>
</evidence>
<evidence type="ECO:0000313" key="1">
    <source>
        <dbReference type="EMBL" id="EHN12383.1"/>
    </source>
</evidence>
<accession>H0E1P0</accession>
<proteinExistence type="predicted"/>
<reference evidence="1 2" key="1">
    <citation type="journal article" date="2013" name="Biodegradation">
        <title>Quantitative proteomic analysis of ibuprofen-degrading Patulibacter sp. strain I11.</title>
        <authorList>
            <person name="Almeida B."/>
            <person name="Kjeldal H."/>
            <person name="Lolas I."/>
            <person name="Knudsen A.D."/>
            <person name="Carvalho G."/>
            <person name="Nielsen K.L."/>
            <person name="Barreto Crespo M.T."/>
            <person name="Stensballe A."/>
            <person name="Nielsen J.L."/>
        </authorList>
    </citation>
    <scope>NUCLEOTIDE SEQUENCE [LARGE SCALE GENOMIC DNA]</scope>
    <source>
        <strain evidence="1 2">I11</strain>
    </source>
</reference>
<organism evidence="1 2">
    <name type="scientific">Patulibacter medicamentivorans</name>
    <dbReference type="NCBI Taxonomy" id="1097667"/>
    <lineage>
        <taxon>Bacteria</taxon>
        <taxon>Bacillati</taxon>
        <taxon>Actinomycetota</taxon>
        <taxon>Thermoleophilia</taxon>
        <taxon>Solirubrobacterales</taxon>
        <taxon>Patulibacteraceae</taxon>
        <taxon>Patulibacter</taxon>
    </lineage>
</organism>
<dbReference type="AlphaFoldDB" id="H0E1P0"/>
<keyword evidence="2" id="KW-1185">Reference proteome</keyword>